<feature type="region of interest" description="Disordered" evidence="1">
    <location>
        <begin position="120"/>
        <end position="200"/>
    </location>
</feature>
<feature type="compositionally biased region" description="Low complexity" evidence="1">
    <location>
        <begin position="85"/>
        <end position="99"/>
    </location>
</feature>
<accession>A0AA36MNF5</accession>
<protein>
    <submittedName>
        <fullName evidence="2">Uncharacterized protein</fullName>
    </submittedName>
</protein>
<keyword evidence="3" id="KW-1185">Reference proteome</keyword>
<feature type="region of interest" description="Disordered" evidence="1">
    <location>
        <begin position="363"/>
        <end position="384"/>
    </location>
</feature>
<evidence type="ECO:0000256" key="1">
    <source>
        <dbReference type="SAM" id="MobiDB-lite"/>
    </source>
</evidence>
<proteinExistence type="predicted"/>
<feature type="region of interest" description="Disordered" evidence="1">
    <location>
        <begin position="788"/>
        <end position="813"/>
    </location>
</feature>
<feature type="region of interest" description="Disordered" evidence="1">
    <location>
        <begin position="85"/>
        <end position="106"/>
    </location>
</feature>
<reference evidence="2" key="1">
    <citation type="submission" date="2023-08" db="EMBL/GenBank/DDBJ databases">
        <authorList>
            <person name="Chen Y."/>
            <person name="Shah S."/>
            <person name="Dougan E. K."/>
            <person name="Thang M."/>
            <person name="Chan C."/>
        </authorList>
    </citation>
    <scope>NUCLEOTIDE SEQUENCE</scope>
</reference>
<dbReference type="EMBL" id="CAUJNA010000229">
    <property type="protein sequence ID" value="CAJ1374068.1"/>
    <property type="molecule type" value="Genomic_DNA"/>
</dbReference>
<evidence type="ECO:0000313" key="3">
    <source>
        <dbReference type="Proteomes" id="UP001178507"/>
    </source>
</evidence>
<organism evidence="2 3">
    <name type="scientific">Effrenium voratum</name>
    <dbReference type="NCBI Taxonomy" id="2562239"/>
    <lineage>
        <taxon>Eukaryota</taxon>
        <taxon>Sar</taxon>
        <taxon>Alveolata</taxon>
        <taxon>Dinophyceae</taxon>
        <taxon>Suessiales</taxon>
        <taxon>Symbiodiniaceae</taxon>
        <taxon>Effrenium</taxon>
    </lineage>
</organism>
<dbReference type="Proteomes" id="UP001178507">
    <property type="component" value="Unassembled WGS sequence"/>
</dbReference>
<feature type="compositionally biased region" description="Low complexity" evidence="1">
    <location>
        <begin position="183"/>
        <end position="200"/>
    </location>
</feature>
<sequence length="982" mass="106725">MVPMAWNTPRFSLHPGGYKLPAGSPIQTPRSCYATSSTCSVRVVPAPVKHGCSHILSLPPSGVSSPANYGAYSAYSASTAFPTPASSSSSSMWSQPSKAKVGRPFDMPRASVRARCAAWEDAKPRAQRAQNQKTEGSAEGLSRPRSRPATPKPGKVEASAVKVPKEAVNFRIPVKARKDPRRSLSSLRGSESQSSSRNGSKELLWSLSASSLLSSAGCQTPLPRVLEERDGDAADDQEGSLSSVIRQMEDSIQGLFRRRPSAAKPQSFVRPPQESESRKSSEVASGGRWPGLWEIYADWCMHFRLTSRLSTASLANVWRLPSRPSPGTGHGEGRREMRWWHVAAMLARSMELTSRHVALQASNGGGLGKAMGQRSARQSPPRCQGGHLRMEVLRPAEAFAHDAEGFVGQLLVAEWLVLLRYFTACGFVHEAFSAAAAAWLGQGTGQLQMAQLQELVAVLARSGHLQGEAVVNALKHLPTEPEEEVMLRLAACLAAADAGERDFYRSVISKVAVPKTEEGSDLRGWPSVLDGPDSSDFWRLALLLLLAKAEVVVWPKVLSLLRRMDPQVASSVPSAQLPRLLRHLHLAALENDVILLEGRPVAKELMKAVHVDEWTPEELAGAASALGYLAVVDVNVAEAIRRKLAQSTAETTPESQRHLVQAAWASCVARSLQPHWEPGLPELREIGSPPPANRQMQQQIRQVALSVAAAANGILPAQCDEAAKETAYAWLAAGPGRAFLTPHRCSDQVRISKAFASRLRELGVYCREEPRWKAMVAGLGHTWEEAPRRPKMAAQGRGRKSSQTPLKRPATASRAARDTFVVVYTPPAKLGGEKQKKAFRVTLWAKHPLLVQGPRPDALNGFEALEWSLVESAKGSADRLEHILLLVRSDSTPEGAAAAAEKFAGEYLGITEVQPKKAQAGGCYCQLSQLSQLKQKLETMSSQESQASEESRASTPAIPHDMPSRWHSAILVEEPKREEERA</sequence>
<dbReference type="AlphaFoldDB" id="A0AA36MNF5"/>
<feature type="region of interest" description="Disordered" evidence="1">
    <location>
        <begin position="260"/>
        <end position="286"/>
    </location>
</feature>
<feature type="compositionally biased region" description="Basic and acidic residues" evidence="1">
    <location>
        <begin position="973"/>
        <end position="982"/>
    </location>
</feature>
<feature type="region of interest" description="Disordered" evidence="1">
    <location>
        <begin position="937"/>
        <end position="982"/>
    </location>
</feature>
<comment type="caution">
    <text evidence="2">The sequence shown here is derived from an EMBL/GenBank/DDBJ whole genome shotgun (WGS) entry which is preliminary data.</text>
</comment>
<evidence type="ECO:0000313" key="2">
    <source>
        <dbReference type="EMBL" id="CAJ1374068.1"/>
    </source>
</evidence>
<name>A0AA36MNF5_9DINO</name>
<gene>
    <name evidence="2" type="ORF">EVOR1521_LOCUS3702</name>
</gene>